<gene>
    <name evidence="1" type="ORF">DIU77_03410</name>
</gene>
<reference evidence="1" key="1">
    <citation type="submission" date="2018-05" db="EMBL/GenBank/DDBJ databases">
        <authorList>
            <person name="Lanie J.A."/>
            <person name="Ng W.-L."/>
            <person name="Kazmierczak K.M."/>
            <person name="Andrzejewski T.M."/>
            <person name="Davidsen T.M."/>
            <person name="Wayne K.J."/>
            <person name="Tettelin H."/>
            <person name="Glass J.I."/>
            <person name="Rusch D."/>
            <person name="Podicherti R."/>
            <person name="Tsui H.-C.T."/>
            <person name="Winkler M.E."/>
        </authorList>
    </citation>
    <scope>NUCLEOTIDE SEQUENCE</scope>
    <source>
        <strain evidence="1">ZC4RG45</strain>
    </source>
</reference>
<evidence type="ECO:0000313" key="1">
    <source>
        <dbReference type="EMBL" id="PZN00570.1"/>
    </source>
</evidence>
<organism evidence="1">
    <name type="scientific">Thermocrispum agreste</name>
    <dbReference type="NCBI Taxonomy" id="37925"/>
    <lineage>
        <taxon>Bacteria</taxon>
        <taxon>Bacillati</taxon>
        <taxon>Actinomycetota</taxon>
        <taxon>Actinomycetes</taxon>
        <taxon>Pseudonocardiales</taxon>
        <taxon>Pseudonocardiaceae</taxon>
        <taxon>Thermocrispum</taxon>
    </lineage>
</organism>
<dbReference type="EMBL" id="QGUI01000081">
    <property type="protein sequence ID" value="PZN00570.1"/>
    <property type="molecule type" value="Genomic_DNA"/>
</dbReference>
<accession>A0A2W4LHG1</accession>
<protein>
    <recommendedName>
        <fullName evidence="2">DUF3168 domain-containing protein</fullName>
    </recommendedName>
</protein>
<evidence type="ECO:0008006" key="2">
    <source>
        <dbReference type="Google" id="ProtNLM"/>
    </source>
</evidence>
<name>A0A2W4LHG1_9PSEU</name>
<comment type="caution">
    <text evidence="1">The sequence shown here is derived from an EMBL/GenBank/DDBJ whole genome shotgun (WGS) entry which is preliminary data.</text>
</comment>
<proteinExistence type="predicted"/>
<sequence length="147" mass="15354">MAASTVPAVLDALVAGFTSALPGVQVVDGQPITTDGDVVCVGFSGLAGEPAVESTRTREQLAVEPERESYDITCLASSWDGGTDARVVRDRAYELLGAVASWLAADRTLGGLVLSTRLTAESLIQEQTDQGAAATVRFTVHVDAFTR</sequence>
<dbReference type="AlphaFoldDB" id="A0A2W4LHG1"/>